<sequence length="507" mass="58881">MSARTRMVHSSRSINKLAEMRRAKLEGIRNREETRHKKERLFLMLTQKLSQKYSSPKQRTLNRKIKGMVRDFVDNSGAGVSDSGLADLENEVRAAAEGSLPPVAAPAATTSSAAPAEAVAEAAPEAAQPDPADVDLGINEWNMLDMYNTITHEEEQKKAIIARKAEQAAFAKHLAGTSNARDMEEATEKAEMEKYLEEQARLTNVWRTQQKKSRAKRHAVAVEERQVRAQQIKDTNSRRKAEFDKRRAEEMEEIRRCKDAIQFTRDEEARKRREEHERLKKILIENQIENAKRAEVAKEEAAEDVRLMEEYKAKLEREDLERKRAFEKRMERYEAYGRLWADKGAGKKQREEELRIERVILREAKKKEDADIERERRDKEYLRTTALSIAASNKNLMEEKRRRMKEEHDASMIYAMSFRGEGEQYVAAERARAAARREEAKKHAAFLKEQIEGDRQRRQAVEMSDAERSVNREVLRKVKEDPEMVSRIQARLTYERPAAQKVSNIFL</sequence>
<evidence type="ECO:0000256" key="1">
    <source>
        <dbReference type="SAM" id="Coils"/>
    </source>
</evidence>
<evidence type="ECO:0000256" key="2">
    <source>
        <dbReference type="SAM" id="MobiDB-lite"/>
    </source>
</evidence>
<name>A0A7S1TXV6_9STRA</name>
<reference evidence="3" key="1">
    <citation type="submission" date="2021-01" db="EMBL/GenBank/DDBJ databases">
        <authorList>
            <person name="Corre E."/>
            <person name="Pelletier E."/>
            <person name="Niang G."/>
            <person name="Scheremetjew M."/>
            <person name="Finn R."/>
            <person name="Kale V."/>
            <person name="Holt S."/>
            <person name="Cochrane G."/>
            <person name="Meng A."/>
            <person name="Brown T."/>
            <person name="Cohen L."/>
        </authorList>
    </citation>
    <scope>NUCLEOTIDE SEQUENCE</scope>
    <source>
        <strain evidence="3">CCMP2877</strain>
    </source>
</reference>
<organism evidence="3">
    <name type="scientific">Phaeomonas parva</name>
    <dbReference type="NCBI Taxonomy" id="124430"/>
    <lineage>
        <taxon>Eukaryota</taxon>
        <taxon>Sar</taxon>
        <taxon>Stramenopiles</taxon>
        <taxon>Ochrophyta</taxon>
        <taxon>Pinguiophyceae</taxon>
        <taxon>Pinguiochrysidales</taxon>
        <taxon>Pinguiochrysidaceae</taxon>
        <taxon>Phaeomonas</taxon>
    </lineage>
</organism>
<accession>A0A7S1TXV6</accession>
<dbReference type="EMBL" id="HBGJ01010907">
    <property type="protein sequence ID" value="CAD9248444.1"/>
    <property type="molecule type" value="Transcribed_RNA"/>
</dbReference>
<feature type="region of interest" description="Disordered" evidence="2">
    <location>
        <begin position="103"/>
        <end position="132"/>
    </location>
</feature>
<feature type="coiled-coil region" evidence="1">
    <location>
        <begin position="266"/>
        <end position="328"/>
    </location>
</feature>
<proteinExistence type="predicted"/>
<protein>
    <recommendedName>
        <fullName evidence="4">Trichohyalin-plectin-homology domain-containing protein</fullName>
    </recommendedName>
</protein>
<gene>
    <name evidence="3" type="ORF">PPAR1163_LOCUS6803</name>
</gene>
<keyword evidence="1" id="KW-0175">Coiled coil</keyword>
<feature type="coiled-coil region" evidence="1">
    <location>
        <begin position="387"/>
        <end position="457"/>
    </location>
</feature>
<dbReference type="AlphaFoldDB" id="A0A7S1TXV6"/>
<evidence type="ECO:0000313" key="3">
    <source>
        <dbReference type="EMBL" id="CAD9248444.1"/>
    </source>
</evidence>
<evidence type="ECO:0008006" key="4">
    <source>
        <dbReference type="Google" id="ProtNLM"/>
    </source>
</evidence>